<dbReference type="EMBL" id="JAMOIL010000001">
    <property type="protein sequence ID" value="MCM0618669.1"/>
    <property type="molecule type" value="Genomic_DNA"/>
</dbReference>
<keyword evidence="2" id="KW-1185">Reference proteome</keyword>
<comment type="caution">
    <text evidence="1">The sequence shown here is derived from an EMBL/GenBank/DDBJ whole genome shotgun (WGS) entry which is preliminary data.</text>
</comment>
<evidence type="ECO:0000313" key="1">
    <source>
        <dbReference type="EMBL" id="MCM0618669.1"/>
    </source>
</evidence>
<dbReference type="RefSeq" id="WP_250051700.1">
    <property type="nucleotide sequence ID" value="NZ_JAMJPH010000003.1"/>
</dbReference>
<gene>
    <name evidence="1" type="ORF">M8330_00005</name>
</gene>
<dbReference type="Proteomes" id="UP001139485">
    <property type="component" value="Unassembled WGS sequence"/>
</dbReference>
<reference evidence="1" key="1">
    <citation type="submission" date="2022-05" db="EMBL/GenBank/DDBJ databases">
        <authorList>
            <person name="Tuo L."/>
        </authorList>
    </citation>
    <scope>NUCLEOTIDE SEQUENCE</scope>
    <source>
        <strain evidence="1">BSK12Z-4</strain>
    </source>
</reference>
<sequence>MRSPHAAMAALTVCLVLLAGLAPGCTTIGLAGSASLIFLSLLGRHRREQRAEAAQEEAARERRQWFV</sequence>
<proteinExistence type="predicted"/>
<accession>A0A9X2IDU8</accession>
<name>A0A9X2IDU8_9ACTN</name>
<protein>
    <submittedName>
        <fullName evidence="1">Uncharacterized protein</fullName>
    </submittedName>
</protein>
<evidence type="ECO:0000313" key="2">
    <source>
        <dbReference type="Proteomes" id="UP001139485"/>
    </source>
</evidence>
<organism evidence="1 2">
    <name type="scientific">Nocardioides bruguierae</name>
    <dbReference type="NCBI Taxonomy" id="2945102"/>
    <lineage>
        <taxon>Bacteria</taxon>
        <taxon>Bacillati</taxon>
        <taxon>Actinomycetota</taxon>
        <taxon>Actinomycetes</taxon>
        <taxon>Propionibacteriales</taxon>
        <taxon>Nocardioidaceae</taxon>
        <taxon>Nocardioides</taxon>
    </lineage>
</organism>
<dbReference type="AlphaFoldDB" id="A0A9X2IDU8"/>